<dbReference type="STRING" id="295068.MAQ5080_00407"/>
<keyword evidence="1" id="KW-0472">Membrane</keyword>
<evidence type="ECO:0000313" key="2">
    <source>
        <dbReference type="EMBL" id="SBS25918.1"/>
    </source>
</evidence>
<accession>A0A1A8T2H3</accession>
<dbReference type="Proteomes" id="UP000092627">
    <property type="component" value="Unassembled WGS sequence"/>
</dbReference>
<dbReference type="RefSeq" id="WP_067204902.1">
    <property type="nucleotide sequence ID" value="NZ_FLOC01000001.1"/>
</dbReference>
<dbReference type="Pfam" id="PF04964">
    <property type="entry name" value="Flp_Fap"/>
    <property type="match status" value="1"/>
</dbReference>
<evidence type="ECO:0000256" key="1">
    <source>
        <dbReference type="SAM" id="Phobius"/>
    </source>
</evidence>
<keyword evidence="1" id="KW-0812">Transmembrane</keyword>
<reference evidence="2 3" key="1">
    <citation type="submission" date="2016-06" db="EMBL/GenBank/DDBJ databases">
        <authorList>
            <person name="Kjaerup R.B."/>
            <person name="Dalgaard T.S."/>
            <person name="Juul-Madsen H.R."/>
        </authorList>
    </citation>
    <scope>NUCLEOTIDE SEQUENCE [LARGE SCALE GENOMIC DNA]</scope>
    <source>
        <strain evidence="2 3">CECT 5080</strain>
    </source>
</reference>
<evidence type="ECO:0000313" key="3">
    <source>
        <dbReference type="Proteomes" id="UP000092627"/>
    </source>
</evidence>
<keyword evidence="3" id="KW-1185">Reference proteome</keyword>
<proteinExistence type="predicted"/>
<protein>
    <submittedName>
        <fullName evidence="2">Flp/Fap pilin component</fullName>
    </submittedName>
</protein>
<dbReference type="InterPro" id="IPR007047">
    <property type="entry name" value="Flp_Fap"/>
</dbReference>
<gene>
    <name evidence="2" type="ORF">MAQ5080_00407</name>
</gene>
<dbReference type="AlphaFoldDB" id="A0A1A8T2H3"/>
<organism evidence="2 3">
    <name type="scientific">Marinomonas aquimarina</name>
    <dbReference type="NCBI Taxonomy" id="295068"/>
    <lineage>
        <taxon>Bacteria</taxon>
        <taxon>Pseudomonadati</taxon>
        <taxon>Pseudomonadota</taxon>
        <taxon>Gammaproteobacteria</taxon>
        <taxon>Oceanospirillales</taxon>
        <taxon>Oceanospirillaceae</taxon>
        <taxon>Marinomonas</taxon>
    </lineage>
</organism>
<feature type="transmembrane region" description="Helical" evidence="1">
    <location>
        <begin position="21"/>
        <end position="39"/>
    </location>
</feature>
<name>A0A1A8T2H3_9GAMM</name>
<keyword evidence="1" id="KW-1133">Transmembrane helix</keyword>
<sequence>MFTKLYVQACTFFTDRKGVTAIEYAVLAVAVALTVYFVFGGEDSALTTTLQGALSKVTSTVNGLGS</sequence>
<dbReference type="EMBL" id="FLOC01000001">
    <property type="protein sequence ID" value="SBS25918.1"/>
    <property type="molecule type" value="Genomic_DNA"/>
</dbReference>